<evidence type="ECO:0000313" key="7">
    <source>
        <dbReference type="Proteomes" id="UP000017836"/>
    </source>
</evidence>
<feature type="domain" description="O-methyltransferase C-terminal" evidence="4">
    <location>
        <begin position="127"/>
        <end position="334"/>
    </location>
</feature>
<name>W1P041_AMBTC</name>
<sequence>MEGVSNNGSNGASHTTWAMMELTNSIAVSMSLRAMAKLDVPKIIWQNGENTPLTALEIATKLGSEAGSSNLERMLRLLTAHGVFNETMLGPSEGRRFSLTGLGREIVDRSMGAFILYRLDDALLDAWRLLHEAVLEPSSEPFIKAHGKPAYHYHADDPVFNERMMEAMSSSSGAVMDWFLERYDGFEGVRRVVDLGGSSGFCLKKILDKHKGLEGINFDLPKVVEAAPPYLGIEHVGGDMLEWVPQGDVIFMKGILCSWDDDECVGLLKNCYKALPEKGKVIALEQVLPMHTDTSPSTRALLQADVFLMAIYSPGSKRRTEDIFRRLSEAAGFRTLEIVLPGSFYTALEFQK</sequence>
<dbReference type="PIRSF" id="PIRSF005739">
    <property type="entry name" value="O-mtase"/>
    <property type="match status" value="1"/>
</dbReference>
<dbReference type="CDD" id="cd02440">
    <property type="entry name" value="AdoMet_MTases"/>
    <property type="match status" value="1"/>
</dbReference>
<evidence type="ECO:0000313" key="6">
    <source>
        <dbReference type="EMBL" id="ERN01298.1"/>
    </source>
</evidence>
<dbReference type="GO" id="GO:0046983">
    <property type="term" value="F:protein dimerization activity"/>
    <property type="evidence" value="ECO:0007669"/>
    <property type="project" value="InterPro"/>
</dbReference>
<dbReference type="eggNOG" id="KOG3178">
    <property type="taxonomic scope" value="Eukaryota"/>
</dbReference>
<dbReference type="Pfam" id="PF00891">
    <property type="entry name" value="Methyltransf_2"/>
    <property type="match status" value="1"/>
</dbReference>
<keyword evidence="2" id="KW-0808">Transferase</keyword>
<dbReference type="Gene3D" id="1.10.10.10">
    <property type="entry name" value="Winged helix-like DNA-binding domain superfamily/Winged helix DNA-binding domain"/>
    <property type="match status" value="1"/>
</dbReference>
<dbReference type="Gene3D" id="3.40.50.150">
    <property type="entry name" value="Vaccinia Virus protein VP39"/>
    <property type="match status" value="1"/>
</dbReference>
<keyword evidence="3" id="KW-0949">S-adenosyl-L-methionine</keyword>
<keyword evidence="7" id="KW-1185">Reference proteome</keyword>
<gene>
    <name evidence="6" type="ORF">AMTR_s00002p00253410</name>
</gene>
<reference evidence="7" key="1">
    <citation type="journal article" date="2013" name="Science">
        <title>The Amborella genome and the evolution of flowering plants.</title>
        <authorList>
            <consortium name="Amborella Genome Project"/>
        </authorList>
    </citation>
    <scope>NUCLEOTIDE SEQUENCE [LARGE SCALE GENOMIC DNA]</scope>
</reference>
<dbReference type="KEGG" id="atr:18429380"/>
<evidence type="ECO:0000256" key="2">
    <source>
        <dbReference type="ARBA" id="ARBA00022679"/>
    </source>
</evidence>
<proteinExistence type="predicted"/>
<dbReference type="PROSITE" id="PS51683">
    <property type="entry name" value="SAM_OMT_II"/>
    <property type="match status" value="1"/>
</dbReference>
<keyword evidence="1" id="KW-0489">Methyltransferase</keyword>
<organism evidence="6 7">
    <name type="scientific">Amborella trichopoda</name>
    <dbReference type="NCBI Taxonomy" id="13333"/>
    <lineage>
        <taxon>Eukaryota</taxon>
        <taxon>Viridiplantae</taxon>
        <taxon>Streptophyta</taxon>
        <taxon>Embryophyta</taxon>
        <taxon>Tracheophyta</taxon>
        <taxon>Spermatophyta</taxon>
        <taxon>Magnoliopsida</taxon>
        <taxon>Amborellales</taxon>
        <taxon>Amborellaceae</taxon>
        <taxon>Amborella</taxon>
    </lineage>
</organism>
<dbReference type="GO" id="GO:0008171">
    <property type="term" value="F:O-methyltransferase activity"/>
    <property type="evidence" value="ECO:0000318"/>
    <property type="project" value="GO_Central"/>
</dbReference>
<evidence type="ECO:0000259" key="5">
    <source>
        <dbReference type="Pfam" id="PF08100"/>
    </source>
</evidence>
<dbReference type="GO" id="GO:0008757">
    <property type="term" value="F:S-adenosylmethionine-dependent methyltransferase activity"/>
    <property type="evidence" value="ECO:0000318"/>
    <property type="project" value="GO_Central"/>
</dbReference>
<evidence type="ECO:0000256" key="3">
    <source>
        <dbReference type="ARBA" id="ARBA00022691"/>
    </source>
</evidence>
<dbReference type="SUPFAM" id="SSF46785">
    <property type="entry name" value="Winged helix' DNA-binding domain"/>
    <property type="match status" value="1"/>
</dbReference>
<dbReference type="HOGENOM" id="CLU_005533_12_1_1"/>
<dbReference type="SUPFAM" id="SSF53335">
    <property type="entry name" value="S-adenosyl-L-methionine-dependent methyltransferases"/>
    <property type="match status" value="1"/>
</dbReference>
<dbReference type="InterPro" id="IPR036388">
    <property type="entry name" value="WH-like_DNA-bd_sf"/>
</dbReference>
<dbReference type="STRING" id="13333.W1P041"/>
<dbReference type="OMA" id="CTEPWTW"/>
<dbReference type="AlphaFoldDB" id="W1P041"/>
<dbReference type="EMBL" id="KI394767">
    <property type="protein sequence ID" value="ERN01298.1"/>
    <property type="molecule type" value="Genomic_DNA"/>
</dbReference>
<evidence type="ECO:0008006" key="8">
    <source>
        <dbReference type="Google" id="ProtNLM"/>
    </source>
</evidence>
<dbReference type="Proteomes" id="UP000017836">
    <property type="component" value="Unassembled WGS sequence"/>
</dbReference>
<dbReference type="InterPro" id="IPR016461">
    <property type="entry name" value="COMT-like"/>
</dbReference>
<protein>
    <recommendedName>
        <fullName evidence="8">O-methyltransferase domain-containing protein</fullName>
    </recommendedName>
</protein>
<evidence type="ECO:0000259" key="4">
    <source>
        <dbReference type="Pfam" id="PF00891"/>
    </source>
</evidence>
<accession>W1P041</accession>
<dbReference type="OrthoDB" id="1606438at2759"/>
<dbReference type="Pfam" id="PF08100">
    <property type="entry name" value="Dimerisation"/>
    <property type="match status" value="1"/>
</dbReference>
<dbReference type="InterPro" id="IPR012967">
    <property type="entry name" value="COMT_dimerisation"/>
</dbReference>
<dbReference type="InterPro" id="IPR029063">
    <property type="entry name" value="SAM-dependent_MTases_sf"/>
</dbReference>
<dbReference type="PANTHER" id="PTHR11746">
    <property type="entry name" value="O-METHYLTRANSFERASE"/>
    <property type="match status" value="1"/>
</dbReference>
<evidence type="ECO:0000256" key="1">
    <source>
        <dbReference type="ARBA" id="ARBA00022603"/>
    </source>
</evidence>
<dbReference type="InterPro" id="IPR036390">
    <property type="entry name" value="WH_DNA-bd_sf"/>
</dbReference>
<feature type="domain" description="O-methyltransferase dimerisation" evidence="5">
    <location>
        <begin position="20"/>
        <end position="104"/>
    </location>
</feature>
<dbReference type="Gramene" id="ERN01298">
    <property type="protein sequence ID" value="ERN01298"/>
    <property type="gene ID" value="AMTR_s00002p00253410"/>
</dbReference>
<dbReference type="GO" id="GO:0032259">
    <property type="term" value="P:methylation"/>
    <property type="evidence" value="ECO:0000318"/>
    <property type="project" value="GO_Central"/>
</dbReference>
<dbReference type="InterPro" id="IPR001077">
    <property type="entry name" value="COMT_C"/>
</dbReference>